<dbReference type="InterPro" id="IPR006169">
    <property type="entry name" value="GTP1_OBG_dom"/>
</dbReference>
<organism evidence="13 14">
    <name type="scientific">Thermanaerovibrio velox DSM 12556</name>
    <dbReference type="NCBI Taxonomy" id="926567"/>
    <lineage>
        <taxon>Bacteria</taxon>
        <taxon>Thermotogati</taxon>
        <taxon>Synergistota</taxon>
        <taxon>Synergistia</taxon>
        <taxon>Synergistales</taxon>
        <taxon>Synergistaceae</taxon>
        <taxon>Thermanaerovibrio</taxon>
    </lineage>
</organism>
<evidence type="ECO:0000256" key="7">
    <source>
        <dbReference type="ARBA" id="ARBA00022842"/>
    </source>
</evidence>
<dbReference type="Pfam" id="PF09269">
    <property type="entry name" value="DUF1967"/>
    <property type="match status" value="1"/>
</dbReference>
<dbReference type="Pfam" id="PF01926">
    <property type="entry name" value="MMR_HSR1"/>
    <property type="match status" value="1"/>
</dbReference>
<dbReference type="InterPro" id="IPR036726">
    <property type="entry name" value="GTP1_OBG_dom_sf"/>
</dbReference>
<dbReference type="STRING" id="926567.TheveDRAFT_0887"/>
<dbReference type="Pfam" id="PF01018">
    <property type="entry name" value="GTP1_OBG"/>
    <property type="match status" value="1"/>
</dbReference>
<dbReference type="InterPro" id="IPR027417">
    <property type="entry name" value="P-loop_NTPase"/>
</dbReference>
<dbReference type="InterPro" id="IPR014100">
    <property type="entry name" value="GTP-bd_Obg/CgtA"/>
</dbReference>
<dbReference type="FunFam" id="2.70.210.12:FF:000001">
    <property type="entry name" value="GTPase Obg"/>
    <property type="match status" value="1"/>
</dbReference>
<comment type="caution">
    <text evidence="9">Lacks conserved residue(s) required for the propagation of feature annotation.</text>
</comment>
<feature type="domain" description="Obg" evidence="12">
    <location>
        <begin position="1"/>
        <end position="159"/>
    </location>
</feature>
<comment type="subunit">
    <text evidence="9">Monomer.</text>
</comment>
<name>H0URT4_9BACT</name>
<evidence type="ECO:0000256" key="3">
    <source>
        <dbReference type="ARBA" id="ARBA00022490"/>
    </source>
</evidence>
<evidence type="ECO:0000259" key="11">
    <source>
        <dbReference type="PROSITE" id="PS51881"/>
    </source>
</evidence>
<evidence type="ECO:0000259" key="12">
    <source>
        <dbReference type="PROSITE" id="PS51883"/>
    </source>
</evidence>
<feature type="domain" description="OCT" evidence="11">
    <location>
        <begin position="350"/>
        <end position="436"/>
    </location>
</feature>
<accession>H0URT4</accession>
<dbReference type="PROSITE" id="PS51710">
    <property type="entry name" value="G_OBG"/>
    <property type="match status" value="1"/>
</dbReference>
<dbReference type="Gene3D" id="2.70.210.12">
    <property type="entry name" value="GTP1/OBG domain"/>
    <property type="match status" value="1"/>
</dbReference>
<dbReference type="EMBL" id="CM001377">
    <property type="protein sequence ID" value="EHM10023.1"/>
    <property type="molecule type" value="Genomic_DNA"/>
</dbReference>
<dbReference type="PRINTS" id="PR00326">
    <property type="entry name" value="GTP1OBG"/>
</dbReference>
<dbReference type="InterPro" id="IPR036346">
    <property type="entry name" value="GTP-bd_prot_GTP1/OBG_C_sf"/>
</dbReference>
<evidence type="ECO:0000256" key="9">
    <source>
        <dbReference type="HAMAP-Rule" id="MF_01454"/>
    </source>
</evidence>
<dbReference type="PROSITE" id="PS51881">
    <property type="entry name" value="OCT"/>
    <property type="match status" value="1"/>
</dbReference>
<feature type="binding site" evidence="9">
    <location>
        <begin position="191"/>
        <end position="195"/>
    </location>
    <ligand>
        <name>GTP</name>
        <dbReference type="ChEBI" id="CHEBI:37565"/>
    </ligand>
</feature>
<dbReference type="AlphaFoldDB" id="H0URT4"/>
<dbReference type="NCBIfam" id="NF008955">
    <property type="entry name" value="PRK12297.1"/>
    <property type="match status" value="1"/>
</dbReference>
<dbReference type="Gene3D" id="3.30.300.350">
    <property type="entry name" value="GTP-binding protein OBG, C-terminal domain"/>
    <property type="match status" value="1"/>
</dbReference>
<dbReference type="NCBIfam" id="NF008956">
    <property type="entry name" value="PRK12299.1"/>
    <property type="match status" value="1"/>
</dbReference>
<evidence type="ECO:0000256" key="4">
    <source>
        <dbReference type="ARBA" id="ARBA00022723"/>
    </source>
</evidence>
<dbReference type="eggNOG" id="COG0536">
    <property type="taxonomic scope" value="Bacteria"/>
</dbReference>
<dbReference type="Gene3D" id="3.40.50.300">
    <property type="entry name" value="P-loop containing nucleotide triphosphate hydrolases"/>
    <property type="match status" value="1"/>
</dbReference>
<feature type="binding site" evidence="9">
    <location>
        <position position="173"/>
    </location>
    <ligand>
        <name>Mg(2+)</name>
        <dbReference type="ChEBI" id="CHEBI:18420"/>
    </ligand>
</feature>
<proteinExistence type="inferred from homology"/>
<comment type="similarity">
    <text evidence="2 9">Belongs to the TRAFAC class OBG-HflX-like GTPase superfamily. OBG GTPase family.</text>
</comment>
<dbReference type="PROSITE" id="PS51883">
    <property type="entry name" value="OBG"/>
    <property type="match status" value="1"/>
</dbReference>
<dbReference type="InterPro" id="IPR006073">
    <property type="entry name" value="GTP-bd"/>
</dbReference>
<evidence type="ECO:0000256" key="1">
    <source>
        <dbReference type="ARBA" id="ARBA00001946"/>
    </source>
</evidence>
<feature type="domain" description="OBG-type G" evidence="10">
    <location>
        <begin position="160"/>
        <end position="333"/>
    </location>
</feature>
<dbReference type="PANTHER" id="PTHR11702">
    <property type="entry name" value="DEVELOPMENTALLY REGULATED GTP-BINDING PROTEIN-RELATED"/>
    <property type="match status" value="1"/>
</dbReference>
<evidence type="ECO:0000256" key="8">
    <source>
        <dbReference type="ARBA" id="ARBA00023134"/>
    </source>
</evidence>
<feature type="binding site" evidence="9">
    <location>
        <position position="193"/>
    </location>
    <ligand>
        <name>Mg(2+)</name>
        <dbReference type="ChEBI" id="CHEBI:18420"/>
    </ligand>
</feature>
<dbReference type="GO" id="GO:0042254">
    <property type="term" value="P:ribosome biogenesis"/>
    <property type="evidence" value="ECO:0007669"/>
    <property type="project" value="UniProtKB-UniRule"/>
</dbReference>
<dbReference type="SUPFAM" id="SSF102741">
    <property type="entry name" value="Obg GTP-binding protein C-terminal domain"/>
    <property type="match status" value="1"/>
</dbReference>
<dbReference type="InterPro" id="IPR015349">
    <property type="entry name" value="OCT_dom"/>
</dbReference>
<keyword evidence="3 9" id="KW-0963">Cytoplasm</keyword>
<dbReference type="HOGENOM" id="CLU_011747_2_5_0"/>
<evidence type="ECO:0000313" key="14">
    <source>
        <dbReference type="Proteomes" id="UP000005730"/>
    </source>
</evidence>
<dbReference type="Proteomes" id="UP000005730">
    <property type="component" value="Chromosome"/>
</dbReference>
<dbReference type="GO" id="GO:0005737">
    <property type="term" value="C:cytoplasm"/>
    <property type="evidence" value="ECO:0007669"/>
    <property type="project" value="UniProtKB-SubCell"/>
</dbReference>
<feature type="binding site" evidence="9">
    <location>
        <begin position="282"/>
        <end position="285"/>
    </location>
    <ligand>
        <name>GTP</name>
        <dbReference type="ChEBI" id="CHEBI:37565"/>
    </ligand>
</feature>
<feature type="binding site" evidence="9">
    <location>
        <begin position="314"/>
        <end position="316"/>
    </location>
    <ligand>
        <name>GTP</name>
        <dbReference type="ChEBI" id="CHEBI:37565"/>
    </ligand>
</feature>
<dbReference type="HAMAP" id="MF_01454">
    <property type="entry name" value="GTPase_Obg"/>
    <property type="match status" value="1"/>
</dbReference>
<dbReference type="NCBIfam" id="TIGR03595">
    <property type="entry name" value="Obg_CgtA_exten"/>
    <property type="match status" value="1"/>
</dbReference>
<reference evidence="13 14" key="1">
    <citation type="submission" date="2011-10" db="EMBL/GenBank/DDBJ databases">
        <title>The Noncontiguous Finished genome of Thermanaerovibrio velox DSM 12556.</title>
        <authorList>
            <consortium name="US DOE Joint Genome Institute (JGI-PGF)"/>
            <person name="Lucas S."/>
            <person name="Copeland A."/>
            <person name="Lapidus A."/>
            <person name="Glavina del Rio T."/>
            <person name="Dalin E."/>
            <person name="Tice H."/>
            <person name="Bruce D."/>
            <person name="Goodwin L."/>
            <person name="Pitluck S."/>
            <person name="Peters L."/>
            <person name="Mikhailova N."/>
            <person name="Teshima H."/>
            <person name="Kyrpides N."/>
            <person name="Mavromatis K."/>
            <person name="Ivanova N."/>
            <person name="Markowitz V."/>
            <person name="Cheng J.-F."/>
            <person name="Hugenholtz P."/>
            <person name="Woyke T."/>
            <person name="Wu D."/>
            <person name="Spring S."/>
            <person name="Brambilla E.-M."/>
            <person name="Klenk H.-P."/>
            <person name="Eisen J.A."/>
        </authorList>
    </citation>
    <scope>NUCLEOTIDE SEQUENCE [LARGE SCALE GENOMIC DNA]</scope>
    <source>
        <strain evidence="13 14">DSM 12556</strain>
    </source>
</reference>
<keyword evidence="14" id="KW-1185">Reference proteome</keyword>
<dbReference type="GO" id="GO:0003924">
    <property type="term" value="F:GTPase activity"/>
    <property type="evidence" value="ECO:0007669"/>
    <property type="project" value="UniProtKB-UniRule"/>
</dbReference>
<sequence length="461" mass="50969">MKFVDMAKIRVTAGAGGNGCVSFRREKFVPKGGPDGGNGGRGGNVWLVADRNLQTLADFEYKRSYKAQDGKSGSGGGRNGKSGEDLFIKVPCGTVVYDSSTMEVYADLVSHGDMFLQPRGGRGGRGNRVFASSLRKAPRFAEKGYPGDSRELLLELRMIADLGMVGAPNAGKSSLLKSLSEANPKIAPYPFTTLTPNLGVLADHRHRLVIADIPGLIEGAHENRGLGIAFLRHIQRTRMLIHVLDISSGDLDLIVKDWSTIRAEMEAFDRSILDKPCMIVGNKLDLLSEETRNHLLPLTKEFFTEKQMRFVALSALSGENIDQLVEEILRFADENPTPIYTPRVTAVEVSRDTKSRDFKSMRHRSVHVLREADGVYRVVHPHLEDAVLRYNFDHEENLVRFGRLLRSYMVDDLLLSAGAKEGDTVLIGSVEFNFNPDLDAVEEIEGQEISPSKDEDPDGDK</sequence>
<dbReference type="NCBIfam" id="NF008954">
    <property type="entry name" value="PRK12296.1"/>
    <property type="match status" value="1"/>
</dbReference>
<keyword evidence="7 9" id="KW-0460">Magnesium</keyword>
<comment type="cofactor">
    <cofactor evidence="1 9">
        <name>Mg(2+)</name>
        <dbReference type="ChEBI" id="CHEBI:18420"/>
    </cofactor>
</comment>
<dbReference type="NCBIfam" id="TIGR02729">
    <property type="entry name" value="Obg_CgtA"/>
    <property type="match status" value="1"/>
</dbReference>
<comment type="function">
    <text evidence="9">An essential GTPase which binds GTP, GDP and possibly (p)ppGpp with moderate affinity, with high nucleotide exchange rates and a fairly low GTP hydrolysis rate. Plays a role in control of the cell cycle, stress response, ribosome biogenesis and in those bacteria that undergo differentiation, in morphogenesis control.</text>
</comment>
<dbReference type="EC" id="3.6.5.-" evidence="9"/>
<dbReference type="PANTHER" id="PTHR11702:SF31">
    <property type="entry name" value="MITOCHONDRIAL RIBOSOME-ASSOCIATED GTPASE 2"/>
    <property type="match status" value="1"/>
</dbReference>
<dbReference type="InterPro" id="IPR045086">
    <property type="entry name" value="OBG_GTPase"/>
</dbReference>
<keyword evidence="6 9" id="KW-0378">Hydrolase</keyword>
<dbReference type="SUPFAM" id="SSF52540">
    <property type="entry name" value="P-loop containing nucleoside triphosphate hydrolases"/>
    <property type="match status" value="1"/>
</dbReference>
<evidence type="ECO:0000256" key="5">
    <source>
        <dbReference type="ARBA" id="ARBA00022741"/>
    </source>
</evidence>
<keyword evidence="8 9" id="KW-0342">GTP-binding</keyword>
<evidence type="ECO:0000259" key="10">
    <source>
        <dbReference type="PROSITE" id="PS51710"/>
    </source>
</evidence>
<gene>
    <name evidence="9" type="primary">obg</name>
    <name evidence="13" type="ORF">TheveDRAFT_0887</name>
</gene>
<keyword evidence="4 9" id="KW-0479">Metal-binding</keyword>
<evidence type="ECO:0000313" key="13">
    <source>
        <dbReference type="EMBL" id="EHM10023.1"/>
    </source>
</evidence>
<comment type="subcellular location">
    <subcellularLocation>
        <location evidence="9">Cytoplasm</location>
    </subcellularLocation>
</comment>
<evidence type="ECO:0000256" key="2">
    <source>
        <dbReference type="ARBA" id="ARBA00007699"/>
    </source>
</evidence>
<keyword evidence="5 9" id="KW-0547">Nucleotide-binding</keyword>
<evidence type="ECO:0000256" key="6">
    <source>
        <dbReference type="ARBA" id="ARBA00022801"/>
    </source>
</evidence>
<dbReference type="CDD" id="cd01898">
    <property type="entry name" value="Obg"/>
    <property type="match status" value="1"/>
</dbReference>
<dbReference type="InterPro" id="IPR031167">
    <property type="entry name" value="G_OBG"/>
</dbReference>
<dbReference type="GO" id="GO:0000287">
    <property type="term" value="F:magnesium ion binding"/>
    <property type="evidence" value="ECO:0007669"/>
    <property type="project" value="InterPro"/>
</dbReference>
<dbReference type="GO" id="GO:0005525">
    <property type="term" value="F:GTP binding"/>
    <property type="evidence" value="ECO:0007669"/>
    <property type="project" value="UniProtKB-UniRule"/>
</dbReference>
<protein>
    <recommendedName>
        <fullName evidence="9">GTPase Obg</fullName>
        <ecNumber evidence="9">3.6.5.-</ecNumber>
    </recommendedName>
    <alternativeName>
        <fullName evidence="9">GTP-binding protein Obg</fullName>
    </alternativeName>
</protein>
<feature type="binding site" evidence="9">
    <location>
        <begin position="212"/>
        <end position="215"/>
    </location>
    <ligand>
        <name>GTP</name>
        <dbReference type="ChEBI" id="CHEBI:37565"/>
    </ligand>
</feature>
<dbReference type="SUPFAM" id="SSF82051">
    <property type="entry name" value="Obg GTP-binding protein N-terminal domain"/>
    <property type="match status" value="1"/>
</dbReference>